<gene>
    <name evidence="1" type="ORF">MTCD1_01571</name>
</gene>
<dbReference type="RefSeq" id="WP_057181463.1">
    <property type="nucleotide sequence ID" value="NZ_BDQM01000010.1"/>
</dbReference>
<protein>
    <submittedName>
        <fullName evidence="1">Asparaginase</fullName>
    </submittedName>
</protein>
<evidence type="ECO:0000313" key="1">
    <source>
        <dbReference type="EMBL" id="GAW95965.1"/>
    </source>
</evidence>
<dbReference type="PANTHER" id="PTHR10188">
    <property type="entry name" value="L-ASPARAGINASE"/>
    <property type="match status" value="1"/>
</dbReference>
<dbReference type="EMBL" id="BDQM01000010">
    <property type="protein sequence ID" value="GAW95965.1"/>
    <property type="molecule type" value="Genomic_DNA"/>
</dbReference>
<evidence type="ECO:0000313" key="2">
    <source>
        <dbReference type="Proteomes" id="UP000197068"/>
    </source>
</evidence>
<dbReference type="Pfam" id="PF01112">
    <property type="entry name" value="Asparaginase_2"/>
    <property type="match status" value="1"/>
</dbReference>
<accession>A0ABQ0MUE3</accession>
<sequence>MFLLANEDGKAGVDQAVELLNNNNTAINSIVAGISMVEEDPHSKIVGLGGLADIGGDVTLDAAIMDGENIDFGAVAGIKKYVNAIKIAAAILHDSPHCMLVAEGAERYAREKNIPQRSPRLRKSEDQWRELFKSYVNEDPSVLSDKVALAQWCKKAILGAHGHLFKDTTIYMAKDHKENIAVGTSTSGWPLKYPGRVGDSPICGAGFYADNQWGAAACTNTGEMALRANTAFAVVQYMKIGLSVEEAVYQAMKDLTSLKGGLLSDLIVYGIDKHGKHKVVCYHSKPNGEPAPKFWYWHKNHSTDLELIVAETMFKDDILSMNHKF</sequence>
<name>A0ABQ0MUE3_9GAMM</name>
<dbReference type="Gene3D" id="3.60.20.30">
    <property type="entry name" value="(Glycosyl)asparaginase"/>
    <property type="match status" value="1"/>
</dbReference>
<dbReference type="InterPro" id="IPR000246">
    <property type="entry name" value="Peptidase_T2"/>
</dbReference>
<organism evidence="1 2">
    <name type="scientific">Colwellia marinimaniae</name>
    <dbReference type="NCBI Taxonomy" id="1513592"/>
    <lineage>
        <taxon>Bacteria</taxon>
        <taxon>Pseudomonadati</taxon>
        <taxon>Pseudomonadota</taxon>
        <taxon>Gammaproteobacteria</taxon>
        <taxon>Alteromonadales</taxon>
        <taxon>Colwelliaceae</taxon>
        <taxon>Colwellia</taxon>
    </lineage>
</organism>
<dbReference type="InterPro" id="IPR029055">
    <property type="entry name" value="Ntn_hydrolases_N"/>
</dbReference>
<comment type="caution">
    <text evidence="1">The sequence shown here is derived from an EMBL/GenBank/DDBJ whole genome shotgun (WGS) entry which is preliminary data.</text>
</comment>
<keyword evidence="2" id="KW-1185">Reference proteome</keyword>
<dbReference type="PANTHER" id="PTHR10188:SF6">
    <property type="entry name" value="N(4)-(BETA-N-ACETYLGLUCOSAMINYL)-L-ASPARAGINASE"/>
    <property type="match status" value="1"/>
</dbReference>
<reference evidence="1 2" key="1">
    <citation type="submission" date="2017-06" db="EMBL/GenBank/DDBJ databases">
        <title>Whole Genome Sequences of Colwellia marinimaniae MTCD1.</title>
        <authorList>
            <person name="Kusumoto H."/>
            <person name="Inoue M."/>
            <person name="Tanikawa K."/>
            <person name="Maeji H."/>
            <person name="Cameron J.H."/>
            <person name="Bartlett D.H."/>
        </authorList>
    </citation>
    <scope>NUCLEOTIDE SEQUENCE [LARGE SCALE GENOMIC DNA]</scope>
    <source>
        <strain evidence="1 2">MTCD1</strain>
    </source>
</reference>
<proteinExistence type="predicted"/>
<dbReference type="Proteomes" id="UP000197068">
    <property type="component" value="Unassembled WGS sequence"/>
</dbReference>
<dbReference type="SUPFAM" id="SSF56235">
    <property type="entry name" value="N-terminal nucleophile aminohydrolases (Ntn hydrolases)"/>
    <property type="match status" value="1"/>
</dbReference>